<accession>S7NQX9</accession>
<feature type="compositionally biased region" description="Basic and acidic residues" evidence="1">
    <location>
        <begin position="91"/>
        <end position="102"/>
    </location>
</feature>
<evidence type="ECO:0000313" key="2">
    <source>
        <dbReference type="EMBL" id="EPQ20124.1"/>
    </source>
</evidence>
<dbReference type="Proteomes" id="UP000052978">
    <property type="component" value="Unassembled WGS sequence"/>
</dbReference>
<evidence type="ECO:0000313" key="3">
    <source>
        <dbReference type="Proteomes" id="UP000052978"/>
    </source>
</evidence>
<protein>
    <submittedName>
        <fullName evidence="2">Serine/threonine-protein phosphatase 4 regulatory subunit 3B</fullName>
    </submittedName>
</protein>
<organism evidence="2 3">
    <name type="scientific">Myotis brandtii</name>
    <name type="common">Brandt's bat</name>
    <dbReference type="NCBI Taxonomy" id="109478"/>
    <lineage>
        <taxon>Eukaryota</taxon>
        <taxon>Metazoa</taxon>
        <taxon>Chordata</taxon>
        <taxon>Craniata</taxon>
        <taxon>Vertebrata</taxon>
        <taxon>Euteleostomi</taxon>
        <taxon>Mammalia</taxon>
        <taxon>Eutheria</taxon>
        <taxon>Laurasiatheria</taxon>
        <taxon>Chiroptera</taxon>
        <taxon>Yangochiroptera</taxon>
        <taxon>Vespertilionidae</taxon>
        <taxon>Myotis</taxon>
    </lineage>
</organism>
<sequence>MPEASPLTDLPTCKPNKLEEIADSVASALSSPIRREKLALALENEGYIRKLLQLFQALTDFADAKASEEDEEMGFNEGEEEEGKAVVAPVEKSKPEDVMKNV</sequence>
<gene>
    <name evidence="2" type="ORF">D623_10019006</name>
</gene>
<evidence type="ECO:0000256" key="1">
    <source>
        <dbReference type="SAM" id="MobiDB-lite"/>
    </source>
</evidence>
<reference evidence="2 3" key="1">
    <citation type="journal article" date="2013" name="Nat. Commun.">
        <title>Genome analysis reveals insights into physiology and longevity of the Brandt's bat Myotis brandtii.</title>
        <authorList>
            <person name="Seim I."/>
            <person name="Fang X."/>
            <person name="Xiong Z."/>
            <person name="Lobanov A.V."/>
            <person name="Huang Z."/>
            <person name="Ma S."/>
            <person name="Feng Y."/>
            <person name="Turanov A.A."/>
            <person name="Zhu Y."/>
            <person name="Lenz T.L."/>
            <person name="Gerashchenko M.V."/>
            <person name="Fan D."/>
            <person name="Hee Yim S."/>
            <person name="Yao X."/>
            <person name="Jordan D."/>
            <person name="Xiong Y."/>
            <person name="Ma Y."/>
            <person name="Lyapunov A.N."/>
            <person name="Chen G."/>
            <person name="Kulakova O.I."/>
            <person name="Sun Y."/>
            <person name="Lee S.G."/>
            <person name="Bronson R.T."/>
            <person name="Moskalev A.A."/>
            <person name="Sunyaev S.R."/>
            <person name="Zhang G."/>
            <person name="Krogh A."/>
            <person name="Wang J."/>
            <person name="Gladyshev V.N."/>
        </authorList>
    </citation>
    <scope>NUCLEOTIDE SEQUENCE [LARGE SCALE GENOMIC DNA]</scope>
</reference>
<proteinExistence type="predicted"/>
<dbReference type="AlphaFoldDB" id="S7NQX9"/>
<feature type="compositionally biased region" description="Acidic residues" evidence="1">
    <location>
        <begin position="68"/>
        <end position="82"/>
    </location>
</feature>
<feature type="region of interest" description="Disordered" evidence="1">
    <location>
        <begin position="68"/>
        <end position="102"/>
    </location>
</feature>
<name>S7NQX9_MYOBR</name>
<keyword evidence="3" id="KW-1185">Reference proteome</keyword>
<dbReference type="EMBL" id="KE164790">
    <property type="protein sequence ID" value="EPQ20124.1"/>
    <property type="molecule type" value="Genomic_DNA"/>
</dbReference>